<dbReference type="RefSeq" id="WP_378419609.1">
    <property type="nucleotide sequence ID" value="NZ_JBHSFO010000014.1"/>
</dbReference>
<organism evidence="2 3">
    <name type="scientific">Rhodococcus kronopolitis</name>
    <dbReference type="NCBI Taxonomy" id="1460226"/>
    <lineage>
        <taxon>Bacteria</taxon>
        <taxon>Bacillati</taxon>
        <taxon>Actinomycetota</taxon>
        <taxon>Actinomycetes</taxon>
        <taxon>Mycobacteriales</taxon>
        <taxon>Nocardiaceae</taxon>
        <taxon>Rhodococcus</taxon>
    </lineage>
</organism>
<protein>
    <recommendedName>
        <fullName evidence="4">XRE family transcriptional regulator</fullName>
    </recommendedName>
</protein>
<evidence type="ECO:0000313" key="3">
    <source>
        <dbReference type="Proteomes" id="UP001595914"/>
    </source>
</evidence>
<dbReference type="Proteomes" id="UP001595914">
    <property type="component" value="Unassembled WGS sequence"/>
</dbReference>
<sequence>MDSAKLRRFGVIVRKRRLALGLLQDQVHAAGGPSDKRQTGIENGMTPAPSLTTLAKVDAGLQWAPGSAAATLGGGLPTPLDRPTFTAEDVERHTKLTVALERAGVHRVTANGAQRTAGGTALSADVVDQLIEILNSLPQPDDSR</sequence>
<proteinExistence type="predicted"/>
<name>A0ABV9FXZ1_9NOCA</name>
<evidence type="ECO:0008006" key="4">
    <source>
        <dbReference type="Google" id="ProtNLM"/>
    </source>
</evidence>
<keyword evidence="3" id="KW-1185">Reference proteome</keyword>
<evidence type="ECO:0000256" key="1">
    <source>
        <dbReference type="SAM" id="MobiDB-lite"/>
    </source>
</evidence>
<dbReference type="EMBL" id="JBHSFO010000014">
    <property type="protein sequence ID" value="MFC4605873.1"/>
    <property type="molecule type" value="Genomic_DNA"/>
</dbReference>
<feature type="region of interest" description="Disordered" evidence="1">
    <location>
        <begin position="29"/>
        <end position="49"/>
    </location>
</feature>
<reference evidence="3" key="1">
    <citation type="journal article" date="2019" name="Int. J. Syst. Evol. Microbiol.">
        <title>The Global Catalogue of Microorganisms (GCM) 10K type strain sequencing project: providing services to taxonomists for standard genome sequencing and annotation.</title>
        <authorList>
            <consortium name="The Broad Institute Genomics Platform"/>
            <consortium name="The Broad Institute Genome Sequencing Center for Infectious Disease"/>
            <person name="Wu L."/>
            <person name="Ma J."/>
        </authorList>
    </citation>
    <scope>NUCLEOTIDE SEQUENCE [LARGE SCALE GENOMIC DNA]</scope>
    <source>
        <strain evidence="3">CCUG 54520</strain>
    </source>
</reference>
<comment type="caution">
    <text evidence="2">The sequence shown here is derived from an EMBL/GenBank/DDBJ whole genome shotgun (WGS) entry which is preliminary data.</text>
</comment>
<accession>A0ABV9FXZ1</accession>
<evidence type="ECO:0000313" key="2">
    <source>
        <dbReference type="EMBL" id="MFC4605873.1"/>
    </source>
</evidence>
<gene>
    <name evidence="2" type="ORF">ACFO6S_19405</name>
</gene>